<dbReference type="Gene3D" id="3.30.420.10">
    <property type="entry name" value="Ribonuclease H-like superfamily/Ribonuclease H"/>
    <property type="match status" value="1"/>
</dbReference>
<dbReference type="NCBIfam" id="NF033563">
    <property type="entry name" value="transpos_IS30"/>
    <property type="match status" value="1"/>
</dbReference>
<reference evidence="1 2" key="1">
    <citation type="submission" date="2023-03" db="EMBL/GenBank/DDBJ databases">
        <title>Bacterial isolates from washroom surfaces on a university campus.</title>
        <authorList>
            <person name="Holman D.B."/>
            <person name="Gzyl K.E."/>
            <person name="Taheri A.E."/>
        </authorList>
    </citation>
    <scope>NUCLEOTIDE SEQUENCE [LARGE SCALE GENOMIC DNA]</scope>
    <source>
        <strain evidence="1 2">RD01</strain>
    </source>
</reference>
<evidence type="ECO:0000313" key="1">
    <source>
        <dbReference type="EMBL" id="MDH5158814.1"/>
    </source>
</evidence>
<dbReference type="Proteomes" id="UP001159200">
    <property type="component" value="Unassembled WGS sequence"/>
</dbReference>
<dbReference type="SUPFAM" id="SSF53098">
    <property type="entry name" value="Ribonuclease H-like"/>
    <property type="match status" value="1"/>
</dbReference>
<dbReference type="InterPro" id="IPR012337">
    <property type="entry name" value="RNaseH-like_sf"/>
</dbReference>
<dbReference type="InterPro" id="IPR051917">
    <property type="entry name" value="Transposase-Integrase"/>
</dbReference>
<gene>
    <name evidence="1" type="ORF">P5X59_10890</name>
</gene>
<dbReference type="InterPro" id="IPR036397">
    <property type="entry name" value="RNaseH_sf"/>
</dbReference>
<evidence type="ECO:0000313" key="2">
    <source>
        <dbReference type="Proteomes" id="UP001159200"/>
    </source>
</evidence>
<comment type="caution">
    <text evidence="1">The sequence shown here is derived from an EMBL/GenBank/DDBJ whole genome shotgun (WGS) entry which is preliminary data.</text>
</comment>
<keyword evidence="2" id="KW-1185">Reference proteome</keyword>
<sequence>MKSHDATSFEVILKINGKAAQPVTQAAESLVERAGAHMPSLFRTITSNNGSEFSELYNTLKVVTDVYFARPFASYERDTSENQHKLIRRFIPKGQSISSISDRQVQRIQRWMNDYPRKILDYKTPHECFVKAFKQTQSAQSA</sequence>
<name>A0ABT6J298_9STAP</name>
<dbReference type="PANTHER" id="PTHR10948:SF23">
    <property type="entry name" value="TRANSPOSASE INSI FOR INSERTION SEQUENCE ELEMENT IS30A-RELATED"/>
    <property type="match status" value="1"/>
</dbReference>
<dbReference type="InterPro" id="IPR053392">
    <property type="entry name" value="Transposase_IS30-like"/>
</dbReference>
<dbReference type="EMBL" id="JAROYR010000018">
    <property type="protein sequence ID" value="MDH5158814.1"/>
    <property type="molecule type" value="Genomic_DNA"/>
</dbReference>
<organism evidence="1 2">
    <name type="scientific">Staphylococcus cohnii</name>
    <dbReference type="NCBI Taxonomy" id="29382"/>
    <lineage>
        <taxon>Bacteria</taxon>
        <taxon>Bacillati</taxon>
        <taxon>Bacillota</taxon>
        <taxon>Bacilli</taxon>
        <taxon>Bacillales</taxon>
        <taxon>Staphylococcaceae</taxon>
        <taxon>Staphylococcus</taxon>
        <taxon>Staphylococcus cohnii species complex</taxon>
    </lineage>
</organism>
<proteinExistence type="predicted"/>
<dbReference type="PANTHER" id="PTHR10948">
    <property type="entry name" value="TRANSPOSASE"/>
    <property type="match status" value="1"/>
</dbReference>
<protein>
    <submittedName>
        <fullName evidence="1">IS30 family transposase</fullName>
    </submittedName>
</protein>
<accession>A0ABT6J298</accession>